<feature type="transmembrane region" description="Helical" evidence="1">
    <location>
        <begin position="12"/>
        <end position="33"/>
    </location>
</feature>
<evidence type="ECO:0000313" key="2">
    <source>
        <dbReference type="EMBL" id="KAH1173563.1"/>
    </source>
</evidence>
<organism evidence="2 3">
    <name type="scientific">Mauremys mutica</name>
    <name type="common">yellowpond turtle</name>
    <dbReference type="NCBI Taxonomy" id="74926"/>
    <lineage>
        <taxon>Eukaryota</taxon>
        <taxon>Metazoa</taxon>
        <taxon>Chordata</taxon>
        <taxon>Craniata</taxon>
        <taxon>Vertebrata</taxon>
        <taxon>Euteleostomi</taxon>
        <taxon>Archelosauria</taxon>
        <taxon>Testudinata</taxon>
        <taxon>Testudines</taxon>
        <taxon>Cryptodira</taxon>
        <taxon>Durocryptodira</taxon>
        <taxon>Testudinoidea</taxon>
        <taxon>Geoemydidae</taxon>
        <taxon>Geoemydinae</taxon>
        <taxon>Mauremys</taxon>
    </lineage>
</organism>
<accession>A0A9D4AWT6</accession>
<comment type="caution">
    <text evidence="2">The sequence shown here is derived from an EMBL/GenBank/DDBJ whole genome shotgun (WGS) entry which is preliminary data.</text>
</comment>
<gene>
    <name evidence="2" type="ORF">KIL84_017402</name>
</gene>
<evidence type="ECO:0000256" key="1">
    <source>
        <dbReference type="SAM" id="Phobius"/>
    </source>
</evidence>
<dbReference type="EMBL" id="JAHDVG010000482">
    <property type="protein sequence ID" value="KAH1173563.1"/>
    <property type="molecule type" value="Genomic_DNA"/>
</dbReference>
<proteinExistence type="predicted"/>
<keyword evidence="1" id="KW-0472">Membrane</keyword>
<keyword evidence="1" id="KW-1133">Transmembrane helix</keyword>
<reference evidence="2" key="1">
    <citation type="submission" date="2021-09" db="EMBL/GenBank/DDBJ databases">
        <title>The genome of Mauremys mutica provides insights into the evolution of semi-aquatic lifestyle.</title>
        <authorList>
            <person name="Gong S."/>
            <person name="Gao Y."/>
        </authorList>
    </citation>
    <scope>NUCLEOTIDE SEQUENCE</scope>
    <source>
        <strain evidence="2">MM-2020</strain>
        <tissue evidence="2">Muscle</tissue>
    </source>
</reference>
<evidence type="ECO:0000313" key="3">
    <source>
        <dbReference type="Proteomes" id="UP000827986"/>
    </source>
</evidence>
<protein>
    <submittedName>
        <fullName evidence="2">Uncharacterized protein</fullName>
    </submittedName>
</protein>
<keyword evidence="1" id="KW-0812">Transmembrane</keyword>
<keyword evidence="3" id="KW-1185">Reference proteome</keyword>
<name>A0A9D4AWT6_9SAUR</name>
<sequence length="93" mass="10722">MQPQQALRWKARFALLYALGGWTLLGCVLYYNWKDHPEQPPPDEERIPPWQTPADAFFTSTITYKQNPSRPITGLYYKVKSFFATSDGPGPEE</sequence>
<dbReference type="AlphaFoldDB" id="A0A9D4AWT6"/>
<dbReference type="Proteomes" id="UP000827986">
    <property type="component" value="Unassembled WGS sequence"/>
</dbReference>